<keyword evidence="13" id="KW-1185">Reference proteome</keyword>
<dbReference type="GO" id="GO:0031514">
    <property type="term" value="C:motile cilium"/>
    <property type="evidence" value="ECO:0007669"/>
    <property type="project" value="UniProtKB-SubCell"/>
</dbReference>
<feature type="repeat" description="WD" evidence="11">
    <location>
        <begin position="603"/>
        <end position="644"/>
    </location>
</feature>
<dbReference type="PROSITE" id="PS00678">
    <property type="entry name" value="WD_REPEATS_1"/>
    <property type="match status" value="1"/>
</dbReference>
<evidence type="ECO:0000256" key="1">
    <source>
        <dbReference type="ARBA" id="ARBA00004230"/>
    </source>
</evidence>
<keyword evidence="4 11" id="KW-0853">WD repeat</keyword>
<dbReference type="PROSITE" id="PS50294">
    <property type="entry name" value="WD_REPEATS_REGION"/>
    <property type="match status" value="2"/>
</dbReference>
<comment type="similarity">
    <text evidence="9">Belongs to the CFAP52 family.</text>
</comment>
<dbReference type="InterPro" id="IPR050630">
    <property type="entry name" value="WD_repeat_EMAP"/>
</dbReference>
<dbReference type="Gene3D" id="2.130.10.10">
    <property type="entry name" value="YVTN repeat-like/Quinoprotein amine dehydrogenase"/>
    <property type="match status" value="3"/>
</dbReference>
<evidence type="ECO:0000313" key="12">
    <source>
        <dbReference type="EMBL" id="KAJ0401240.1"/>
    </source>
</evidence>
<dbReference type="SMART" id="SM00320">
    <property type="entry name" value="WD40"/>
    <property type="match status" value="9"/>
</dbReference>
<keyword evidence="6" id="KW-0282">Flagellum</keyword>
<proteinExistence type="inferred from homology"/>
<keyword evidence="3" id="KW-0963">Cytoplasm</keyword>
<evidence type="ECO:0000256" key="11">
    <source>
        <dbReference type="PROSITE-ProRule" id="PRU00221"/>
    </source>
</evidence>
<organism evidence="12 13">
    <name type="scientific">Pythium insidiosum</name>
    <name type="common">Pythiosis disease agent</name>
    <dbReference type="NCBI Taxonomy" id="114742"/>
    <lineage>
        <taxon>Eukaryota</taxon>
        <taxon>Sar</taxon>
        <taxon>Stramenopiles</taxon>
        <taxon>Oomycota</taxon>
        <taxon>Peronosporomycetes</taxon>
        <taxon>Pythiales</taxon>
        <taxon>Pythiaceae</taxon>
        <taxon>Pythium</taxon>
    </lineage>
</organism>
<feature type="repeat" description="WD" evidence="11">
    <location>
        <begin position="519"/>
        <end position="560"/>
    </location>
</feature>
<comment type="caution">
    <text evidence="12">The sequence shown here is derived from an EMBL/GenBank/DDBJ whole genome shotgun (WGS) entry which is preliminary data.</text>
</comment>
<evidence type="ECO:0000256" key="10">
    <source>
        <dbReference type="ARBA" id="ARBA00029552"/>
    </source>
</evidence>
<reference evidence="12" key="1">
    <citation type="submission" date="2021-12" db="EMBL/GenBank/DDBJ databases">
        <title>Prjna785345.</title>
        <authorList>
            <person name="Rujirawat T."/>
            <person name="Krajaejun T."/>
        </authorList>
    </citation>
    <scope>NUCLEOTIDE SEQUENCE</scope>
    <source>
        <strain evidence="12">Pi057C3</strain>
    </source>
</reference>
<evidence type="ECO:0000256" key="6">
    <source>
        <dbReference type="ARBA" id="ARBA00022846"/>
    </source>
</evidence>
<evidence type="ECO:0000313" key="13">
    <source>
        <dbReference type="Proteomes" id="UP001209570"/>
    </source>
</evidence>
<evidence type="ECO:0000256" key="8">
    <source>
        <dbReference type="ARBA" id="ARBA00023273"/>
    </source>
</evidence>
<comment type="subcellular location">
    <subcellularLocation>
        <location evidence="1">Cell projection</location>
        <location evidence="1">Cilium</location>
        <location evidence="1">Flagellum</location>
    </subcellularLocation>
    <subcellularLocation>
        <location evidence="2">Cytoplasm</location>
    </subcellularLocation>
</comment>
<dbReference type="Pfam" id="PF00400">
    <property type="entry name" value="WD40"/>
    <property type="match status" value="5"/>
</dbReference>
<dbReference type="EMBL" id="JAKCXM010000133">
    <property type="protein sequence ID" value="KAJ0401240.1"/>
    <property type="molecule type" value="Genomic_DNA"/>
</dbReference>
<keyword evidence="7" id="KW-0969">Cilium</keyword>
<dbReference type="GO" id="GO:0005930">
    <property type="term" value="C:axoneme"/>
    <property type="evidence" value="ECO:0007669"/>
    <property type="project" value="UniProtKB-ARBA"/>
</dbReference>
<keyword evidence="5" id="KW-0677">Repeat</keyword>
<evidence type="ECO:0000256" key="9">
    <source>
        <dbReference type="ARBA" id="ARBA00029456"/>
    </source>
</evidence>
<evidence type="ECO:0000256" key="5">
    <source>
        <dbReference type="ARBA" id="ARBA00022737"/>
    </source>
</evidence>
<evidence type="ECO:0000256" key="3">
    <source>
        <dbReference type="ARBA" id="ARBA00022490"/>
    </source>
</evidence>
<keyword evidence="8" id="KW-0966">Cell projection</keyword>
<dbReference type="PROSITE" id="PS50082">
    <property type="entry name" value="WD_REPEATS_2"/>
    <property type="match status" value="4"/>
</dbReference>
<accession>A0AAD5QB06</accession>
<dbReference type="FunFam" id="2.130.10.10:FF:001320">
    <property type="entry name" value="Predicted protein"/>
    <property type="match status" value="1"/>
</dbReference>
<dbReference type="AlphaFoldDB" id="A0AAD5QB06"/>
<feature type="repeat" description="WD" evidence="11">
    <location>
        <begin position="494"/>
        <end position="516"/>
    </location>
</feature>
<dbReference type="PANTHER" id="PTHR13720:SF14">
    <property type="entry name" value="CILIA- AND FLAGELLA-ASSOCIATED PROTEIN 52"/>
    <property type="match status" value="1"/>
</dbReference>
<gene>
    <name evidence="12" type="ORF">P43SY_010964</name>
</gene>
<dbReference type="Proteomes" id="UP001209570">
    <property type="component" value="Unassembled WGS sequence"/>
</dbReference>
<evidence type="ECO:0000256" key="4">
    <source>
        <dbReference type="ARBA" id="ARBA00022574"/>
    </source>
</evidence>
<sequence length="693" mass="75299">MADVKELKLKRVIGYNGNFCNTLLYTTDGQFLIYSLGLAVVIKHLKTNTQTFLRGHTDLITCLALSNDGTRLASGQVSKSRGNKAPVIVWDLARATKHMTAGASSASTDQSDAALFRLVLHMGKVQDVAFSAKDSYLFSVGGQDDNALVCWNMVNGEPICGTPSGDDSTLVVRGFNIGANDELLVTGGNYAITVWRVDTKHRKFHPLRANLGNLKRIVTCLAVSPDDRIAYCGTKTGDLLEIILDCDLTKPNCMLPPVGTHKPRYNRTTKERFSQGVQTIVVHDDEENRRVLLLGAGDGTLAVLRVGSVRDAATKTTPIPTDFVDKLVGGVTSVTEGKHGDFYVGTNHSNIYHATFASANGCDGALTIELKATCHYSSIHDVVFPRCPTRRDDENAHLFLTCSKTDIRIWNARKAQEILRVQVPNLVCNCIDLTPDGNVIVSGWDDGKVRAFFPESGKLKFVIQDAHQDGVTAIAVCAPATSSSSGSSSREWRLVTGGKDGRVRVWRISASRQTMEASLKEHRGPVNSIQVVKDGSACVSASSDGSCIVWNLDTFVRTQAMFASTVFRRILYHPDESQMLTCGSDRRVTYFDSYDGEAIRILEEAAESELLAMDIESSGTLFVTGARDGVLKVWHYDNGETIATGRGHSEAINAVKISPDRKEIITVGAEGAIMVWDMAEALRDARVAASGTA</sequence>
<dbReference type="SUPFAM" id="SSF50978">
    <property type="entry name" value="WD40 repeat-like"/>
    <property type="match status" value="1"/>
</dbReference>
<dbReference type="InterPro" id="IPR019775">
    <property type="entry name" value="WD40_repeat_CS"/>
</dbReference>
<feature type="repeat" description="WD" evidence="11">
    <location>
        <begin position="645"/>
        <end position="678"/>
    </location>
</feature>
<dbReference type="InterPro" id="IPR011047">
    <property type="entry name" value="Quinoprotein_ADH-like_sf"/>
</dbReference>
<evidence type="ECO:0000256" key="2">
    <source>
        <dbReference type="ARBA" id="ARBA00004496"/>
    </source>
</evidence>
<protein>
    <recommendedName>
        <fullName evidence="10">Cilia- and flagella-associated protein 52</fullName>
    </recommendedName>
</protein>
<name>A0AAD5QB06_PYTIN</name>
<dbReference type="PANTHER" id="PTHR13720">
    <property type="entry name" value="WD-40 REPEAT PROTEIN"/>
    <property type="match status" value="1"/>
</dbReference>
<dbReference type="SUPFAM" id="SSF50998">
    <property type="entry name" value="Quinoprotein alcohol dehydrogenase-like"/>
    <property type="match status" value="2"/>
</dbReference>
<dbReference type="InterPro" id="IPR001680">
    <property type="entry name" value="WD40_rpt"/>
</dbReference>
<dbReference type="InterPro" id="IPR015943">
    <property type="entry name" value="WD40/YVTN_repeat-like_dom_sf"/>
</dbReference>
<dbReference type="InterPro" id="IPR036322">
    <property type="entry name" value="WD40_repeat_dom_sf"/>
</dbReference>
<evidence type="ECO:0000256" key="7">
    <source>
        <dbReference type="ARBA" id="ARBA00023069"/>
    </source>
</evidence>